<dbReference type="InterPro" id="IPR050410">
    <property type="entry name" value="CCR4/nocturin_mRNA_transcr"/>
</dbReference>
<accession>A0A1Q8E778</accession>
<dbReference type="OrthoDB" id="9793162at2"/>
<dbReference type="RefSeq" id="WP_075104927.1">
    <property type="nucleotide sequence ID" value="NZ_MSJM01000005.1"/>
</dbReference>
<dbReference type="Pfam" id="PF03372">
    <property type="entry name" value="Exo_endo_phos"/>
    <property type="match status" value="1"/>
</dbReference>
<protein>
    <recommendedName>
        <fullName evidence="1">Endonuclease/exonuclease/phosphatase domain-containing protein</fullName>
    </recommendedName>
</protein>
<organism evidence="2 3">
    <name type="scientific">Streptococcus cuniculi</name>
    <dbReference type="NCBI Taxonomy" id="1432788"/>
    <lineage>
        <taxon>Bacteria</taxon>
        <taxon>Bacillati</taxon>
        <taxon>Bacillota</taxon>
        <taxon>Bacilli</taxon>
        <taxon>Lactobacillales</taxon>
        <taxon>Streptococcaceae</taxon>
        <taxon>Streptococcus</taxon>
    </lineage>
</organism>
<dbReference type="CDD" id="cd09083">
    <property type="entry name" value="EEP-1"/>
    <property type="match status" value="1"/>
</dbReference>
<evidence type="ECO:0000259" key="1">
    <source>
        <dbReference type="Pfam" id="PF03372"/>
    </source>
</evidence>
<comment type="caution">
    <text evidence="2">The sequence shown here is derived from an EMBL/GenBank/DDBJ whole genome shotgun (WGS) entry which is preliminary data.</text>
</comment>
<proteinExistence type="predicted"/>
<name>A0A1Q8E778_9STRE</name>
<dbReference type="PANTHER" id="PTHR12121:SF36">
    <property type="entry name" value="ENDONUCLEASE_EXONUCLEASE_PHOSPHATASE DOMAIN-CONTAINING PROTEIN"/>
    <property type="match status" value="1"/>
</dbReference>
<evidence type="ECO:0000313" key="3">
    <source>
        <dbReference type="Proteomes" id="UP000186890"/>
    </source>
</evidence>
<dbReference type="InterPro" id="IPR036691">
    <property type="entry name" value="Endo/exonu/phosph_ase_sf"/>
</dbReference>
<dbReference type="EMBL" id="MSJM01000005">
    <property type="protein sequence ID" value="OLF47620.1"/>
    <property type="molecule type" value="Genomic_DNA"/>
</dbReference>
<dbReference type="InterPro" id="IPR005135">
    <property type="entry name" value="Endo/exonuclease/phosphatase"/>
</dbReference>
<sequence length="259" mass="29674">MITVATYNIKNAQPVARKEHNWPYRKEAILEMICSRNWDIVGLQEVTEEQWQTIAQLEDFEQLGTIRDTEEYGEYNPILFRKAKYKCLESDTFWLSPTPQKMSKADSWKAACFRIATWSVLKDKISGKEILVINTHFDHMSCLARQESAKQLLAFVKAQPYQEVILMGDLNAEPDEPFYPILCQLFTDVSVAATSCLGPKGSFIDEDFPEEIEGKILQKIDYIFVSGQFAIQCVEIVAERKGDAYPSDHLPLECQLIDS</sequence>
<feature type="domain" description="Endonuclease/exonuclease/phosphatase" evidence="1">
    <location>
        <begin position="5"/>
        <end position="249"/>
    </location>
</feature>
<keyword evidence="3" id="KW-1185">Reference proteome</keyword>
<gene>
    <name evidence="2" type="ORF">BU202_06205</name>
</gene>
<dbReference type="Proteomes" id="UP000186890">
    <property type="component" value="Unassembled WGS sequence"/>
</dbReference>
<dbReference type="AlphaFoldDB" id="A0A1Q8E778"/>
<dbReference type="Gene3D" id="3.60.10.10">
    <property type="entry name" value="Endonuclease/exonuclease/phosphatase"/>
    <property type="match status" value="1"/>
</dbReference>
<reference evidence="3" key="1">
    <citation type="submission" date="2016-12" db="EMBL/GenBank/DDBJ databases">
        <authorList>
            <person name="Gulvik C.A."/>
        </authorList>
    </citation>
    <scope>NUCLEOTIDE SEQUENCE [LARGE SCALE GENOMIC DNA]</scope>
    <source>
        <strain evidence="3">NED12-00049-6B</strain>
    </source>
</reference>
<dbReference type="GO" id="GO:0000175">
    <property type="term" value="F:3'-5'-RNA exonuclease activity"/>
    <property type="evidence" value="ECO:0007669"/>
    <property type="project" value="TreeGrafter"/>
</dbReference>
<evidence type="ECO:0000313" key="2">
    <source>
        <dbReference type="EMBL" id="OLF47620.1"/>
    </source>
</evidence>
<dbReference type="PANTHER" id="PTHR12121">
    <property type="entry name" value="CARBON CATABOLITE REPRESSOR PROTEIN 4"/>
    <property type="match status" value="1"/>
</dbReference>
<dbReference type="SUPFAM" id="SSF56219">
    <property type="entry name" value="DNase I-like"/>
    <property type="match status" value="1"/>
</dbReference>